<sequence length="189" mass="20639">MTHPINKGGEEGPSRRLPQINNRLTIAALGAGAKLTKKLRKYLRTPEYPGQEGRFRAHILRALRAPSVAALAKQVDGIDASVDIRQAFGKPTLVSVDLILSDPHDHLTLQQNNSGVLLEDLLDNTVETIWNNPEIVPAAVRGRILVRGVDGADRVLIDMTALGFDDEIGRPADLYDRFGAPASDPAWRP</sequence>
<protein>
    <submittedName>
        <fullName evidence="1">Uncharacterized protein</fullName>
    </submittedName>
</protein>
<keyword evidence="2" id="KW-1185">Reference proteome</keyword>
<proteinExistence type="predicted"/>
<comment type="caution">
    <text evidence="1">The sequence shown here is derived from an EMBL/GenBank/DDBJ whole genome shotgun (WGS) entry which is preliminary data.</text>
</comment>
<evidence type="ECO:0000313" key="1">
    <source>
        <dbReference type="EMBL" id="MSS83193.1"/>
    </source>
</evidence>
<name>A0A6N7W3V3_9ACTO</name>
<gene>
    <name evidence="1" type="ORF">FYJ24_00095</name>
</gene>
<evidence type="ECO:0000313" key="2">
    <source>
        <dbReference type="Proteomes" id="UP000470875"/>
    </source>
</evidence>
<reference evidence="1 2" key="1">
    <citation type="submission" date="2019-08" db="EMBL/GenBank/DDBJ databases">
        <title>In-depth cultivation of the pig gut microbiome towards novel bacterial diversity and tailored functional studies.</title>
        <authorList>
            <person name="Wylensek D."/>
            <person name="Hitch T.C.A."/>
            <person name="Clavel T."/>
        </authorList>
    </citation>
    <scope>NUCLEOTIDE SEQUENCE [LARGE SCALE GENOMIC DNA]</scope>
    <source>
        <strain evidence="1 2">WB03_NA08</strain>
    </source>
</reference>
<dbReference type="EMBL" id="VULO01000001">
    <property type="protein sequence ID" value="MSS83193.1"/>
    <property type="molecule type" value="Genomic_DNA"/>
</dbReference>
<dbReference type="AlphaFoldDB" id="A0A6N7W3V3"/>
<accession>A0A6N7W3V3</accession>
<dbReference type="Proteomes" id="UP000470875">
    <property type="component" value="Unassembled WGS sequence"/>
</dbReference>
<dbReference type="RefSeq" id="WP_154542492.1">
    <property type="nucleotide sequence ID" value="NZ_VULO01000001.1"/>
</dbReference>
<organism evidence="1 2">
    <name type="scientific">Scrofimicrobium canadense</name>
    <dbReference type="NCBI Taxonomy" id="2652290"/>
    <lineage>
        <taxon>Bacteria</taxon>
        <taxon>Bacillati</taxon>
        <taxon>Actinomycetota</taxon>
        <taxon>Actinomycetes</taxon>
        <taxon>Actinomycetales</taxon>
        <taxon>Actinomycetaceae</taxon>
        <taxon>Scrofimicrobium</taxon>
    </lineage>
</organism>